<dbReference type="AlphaFoldDB" id="A0A8H3D7T2"/>
<gene>
    <name evidence="1" type="ORF">RDB_LOCUS113256</name>
</gene>
<evidence type="ECO:0000313" key="2">
    <source>
        <dbReference type="Proteomes" id="UP000663850"/>
    </source>
</evidence>
<accession>A0A8H3D7T2</accession>
<dbReference type="EMBL" id="CAJMWZ010006155">
    <property type="protein sequence ID" value="CAE6516826.1"/>
    <property type="molecule type" value="Genomic_DNA"/>
</dbReference>
<sequence>MDTPRPPTSSIASFKPEPWASELWGERDFFNFIEQYESRFCRHEGDWEPKPIEELACCISMIRNDEHIGASELEVLMRASRTWQLFDELTSEPLDLIRSLMDSLHHYCEEGNLVFDHYYGLFWVQLLSAIVVAGVINGSDKRESTLEFIRVNCANQIDMYEHVVAHGVLMMSRAMGSKDEDNEERIKACFVEKHQRNECTILPALGGFNKEDAEFLLKELWDERDSFFLASSKLCWQGTPGWSAILAVIWYHIRHINDSTLSLQRLRNLTLRYSISAARPETFLLRKIVQEIENEIPVLTPGIEELPPVDESDVKFMVTIYMSYLGLPLRSAIPDRAPSDLTWLPFFLVYRNTLTTLPDRLPSLLTAVMERVWTILEESSPNFTLQERILNSFEYAVDVIQSMCIIPGLPCSRSDEMIEATTVVWTEFLGNVNIVELIGRLCSMLVISTGGSGSEFLICSEDLKEFSKRTRDLMSTLQDVIQVQTLGNLNELGHAWHKVLMHIENQLLFYPPGGPVQYRANLCKSVWLEVGKTFGFLPQAPHQHQCMNPRCPIPYPEEGARHICTRCCWVHYCSQRCQALRVVPVRLKLLSC</sequence>
<proteinExistence type="predicted"/>
<organism evidence="1 2">
    <name type="scientific">Rhizoctonia solani</name>
    <dbReference type="NCBI Taxonomy" id="456999"/>
    <lineage>
        <taxon>Eukaryota</taxon>
        <taxon>Fungi</taxon>
        <taxon>Dikarya</taxon>
        <taxon>Basidiomycota</taxon>
        <taxon>Agaricomycotina</taxon>
        <taxon>Agaricomycetes</taxon>
        <taxon>Cantharellales</taxon>
        <taxon>Ceratobasidiaceae</taxon>
        <taxon>Rhizoctonia</taxon>
    </lineage>
</organism>
<protein>
    <recommendedName>
        <fullName evidence="3">MYND-type domain-containing protein</fullName>
    </recommendedName>
</protein>
<evidence type="ECO:0008006" key="3">
    <source>
        <dbReference type="Google" id="ProtNLM"/>
    </source>
</evidence>
<comment type="caution">
    <text evidence="1">The sequence shown here is derived from an EMBL/GenBank/DDBJ whole genome shotgun (WGS) entry which is preliminary data.</text>
</comment>
<dbReference type="Proteomes" id="UP000663850">
    <property type="component" value="Unassembled WGS sequence"/>
</dbReference>
<reference evidence="1" key="1">
    <citation type="submission" date="2021-01" db="EMBL/GenBank/DDBJ databases">
        <authorList>
            <person name="Kaushik A."/>
        </authorList>
    </citation>
    <scope>NUCLEOTIDE SEQUENCE</scope>
    <source>
        <strain evidence="1">Type strain: AG8-Rh-89/</strain>
    </source>
</reference>
<name>A0A8H3D7T2_9AGAM</name>
<evidence type="ECO:0000313" key="1">
    <source>
        <dbReference type="EMBL" id="CAE6516826.1"/>
    </source>
</evidence>